<reference evidence="2" key="1">
    <citation type="journal article" date="2019" name="Sci. Rep.">
        <title>Draft genome of Tanacetum cinerariifolium, the natural source of mosquito coil.</title>
        <authorList>
            <person name="Yamashiro T."/>
            <person name="Shiraishi A."/>
            <person name="Satake H."/>
            <person name="Nakayama K."/>
        </authorList>
    </citation>
    <scope>NUCLEOTIDE SEQUENCE</scope>
</reference>
<feature type="compositionally biased region" description="Low complexity" evidence="1">
    <location>
        <begin position="223"/>
        <end position="233"/>
    </location>
</feature>
<name>A0A6L2MJ40_TANCI</name>
<sequence>MWEKFYNRTINVVSRHTEHHLAQLKKNSNFEATYNLYGFTWAFKANVIPHGLAWSKVTTFEKSDYEELFGPMSNLNVALISSPKEMSQVWFKASVEFIKGLDDQDDTFFQDDLGREKFDNGDGVLDSQSDDGDGVLDSQTKDVIKEATMLPTMSSNSLEARNAAVSDFFAEFDALKKEVLLIKRHKDDDDCNPKKFDGGVSIEEKPNFSSHHNDSLNHIGGVSSEAKASSSSAHPENDDVSHLDDNMEINENSSIDSVVVVPLKVDDPMLCSIKTKDDFDEADIDSYDDDYMSLFNDEHPAKSLLNDLELQQELDIVDVKDRIFKQQANADKGKTTVIQETVRVTVKERPSLGRGLSTLKFKKKNCERALRPNYVLRSAKIRKKKMVMSLKSPFGQQSDTTLHLDLWIDLMWSLRLPEADWAIVSPHFSTCILNEMMPDYFSNRHMYPLHWIAIEKVYFLVNGPKEHWCLAQLKIRTRVVTFYDSLGWAGGSRRRWWRQRKKVLPEKLTLYLLMHGIFDSKGISADHYKITYNYASVPFQSSLYGNCGIWHRGASLSVPYRLKSSRKLDHEARSARLAAASGDHPRF</sequence>
<dbReference type="EMBL" id="BKCJ010006453">
    <property type="protein sequence ID" value="GEU72245.1"/>
    <property type="molecule type" value="Genomic_DNA"/>
</dbReference>
<comment type="caution">
    <text evidence="2">The sequence shown here is derived from an EMBL/GenBank/DDBJ whole genome shotgun (WGS) entry which is preliminary data.</text>
</comment>
<organism evidence="2">
    <name type="scientific">Tanacetum cinerariifolium</name>
    <name type="common">Dalmatian daisy</name>
    <name type="synonym">Chrysanthemum cinerariifolium</name>
    <dbReference type="NCBI Taxonomy" id="118510"/>
    <lineage>
        <taxon>Eukaryota</taxon>
        <taxon>Viridiplantae</taxon>
        <taxon>Streptophyta</taxon>
        <taxon>Embryophyta</taxon>
        <taxon>Tracheophyta</taxon>
        <taxon>Spermatophyta</taxon>
        <taxon>Magnoliopsida</taxon>
        <taxon>eudicotyledons</taxon>
        <taxon>Gunneridae</taxon>
        <taxon>Pentapetalae</taxon>
        <taxon>asterids</taxon>
        <taxon>campanulids</taxon>
        <taxon>Asterales</taxon>
        <taxon>Asteraceae</taxon>
        <taxon>Asteroideae</taxon>
        <taxon>Anthemideae</taxon>
        <taxon>Anthemidinae</taxon>
        <taxon>Tanacetum</taxon>
    </lineage>
</organism>
<dbReference type="Gene3D" id="3.40.395.10">
    <property type="entry name" value="Adenoviral Proteinase, Chain A"/>
    <property type="match status" value="1"/>
</dbReference>
<gene>
    <name evidence="2" type="ORF">Tci_044223</name>
</gene>
<feature type="region of interest" description="Disordered" evidence="1">
    <location>
        <begin position="202"/>
        <end position="244"/>
    </location>
</feature>
<dbReference type="AlphaFoldDB" id="A0A6L2MJ40"/>
<evidence type="ECO:0000313" key="2">
    <source>
        <dbReference type="EMBL" id="GEU72245.1"/>
    </source>
</evidence>
<feature type="compositionally biased region" description="Basic and acidic residues" evidence="1">
    <location>
        <begin position="202"/>
        <end position="215"/>
    </location>
</feature>
<protein>
    <submittedName>
        <fullName evidence="2">Phospholipase-like protein</fullName>
    </submittedName>
</protein>
<dbReference type="SUPFAM" id="SSF54001">
    <property type="entry name" value="Cysteine proteinases"/>
    <property type="match status" value="1"/>
</dbReference>
<dbReference type="InterPro" id="IPR038765">
    <property type="entry name" value="Papain-like_cys_pep_sf"/>
</dbReference>
<accession>A0A6L2MJ40</accession>
<proteinExistence type="predicted"/>
<feature type="compositionally biased region" description="Basic and acidic residues" evidence="1">
    <location>
        <begin position="235"/>
        <end position="244"/>
    </location>
</feature>
<evidence type="ECO:0000256" key="1">
    <source>
        <dbReference type="SAM" id="MobiDB-lite"/>
    </source>
</evidence>